<dbReference type="InterPro" id="IPR020550">
    <property type="entry name" value="Inositol_monophosphatase_CS"/>
</dbReference>
<feature type="binding site" evidence="11">
    <location>
        <position position="239"/>
    </location>
    <ligand>
        <name>Mg(2+)</name>
        <dbReference type="ChEBI" id="CHEBI:18420"/>
        <label>1</label>
        <note>catalytic</note>
    </ligand>
</feature>
<comment type="catalytic activity">
    <reaction evidence="1 12">
        <text>a myo-inositol phosphate + H2O = myo-inositol + phosphate</text>
        <dbReference type="Rhea" id="RHEA:24056"/>
        <dbReference type="ChEBI" id="CHEBI:15377"/>
        <dbReference type="ChEBI" id="CHEBI:17268"/>
        <dbReference type="ChEBI" id="CHEBI:43474"/>
        <dbReference type="ChEBI" id="CHEBI:84139"/>
        <dbReference type="EC" id="3.1.3.25"/>
    </reaction>
</comment>
<organism evidence="13 14">
    <name type="scientific">Paenibacillus sabinae T27</name>
    <dbReference type="NCBI Taxonomy" id="1268072"/>
    <lineage>
        <taxon>Bacteria</taxon>
        <taxon>Bacillati</taxon>
        <taxon>Bacillota</taxon>
        <taxon>Bacilli</taxon>
        <taxon>Bacillales</taxon>
        <taxon>Paenibacillaceae</taxon>
        <taxon>Paenibacillus</taxon>
    </lineage>
</organism>
<dbReference type="eggNOG" id="COG0483">
    <property type="taxonomic scope" value="Bacteria"/>
</dbReference>
<evidence type="ECO:0000256" key="3">
    <source>
        <dbReference type="ARBA" id="ARBA00004496"/>
    </source>
</evidence>
<dbReference type="PRINTS" id="PR01959">
    <property type="entry name" value="SBIMPHPHTASE"/>
</dbReference>
<dbReference type="FunFam" id="3.40.190.80:FF:000002">
    <property type="entry name" value="Inositol-1-monophosphatase"/>
    <property type="match status" value="1"/>
</dbReference>
<dbReference type="GO" id="GO:0005737">
    <property type="term" value="C:cytoplasm"/>
    <property type="evidence" value="ECO:0007669"/>
    <property type="project" value="UniProtKB-SubCell"/>
</dbReference>
<evidence type="ECO:0000256" key="9">
    <source>
        <dbReference type="ARBA" id="ARBA00055761"/>
    </source>
</evidence>
<evidence type="ECO:0000256" key="6">
    <source>
        <dbReference type="ARBA" id="ARBA00022723"/>
    </source>
</evidence>
<dbReference type="Gene3D" id="3.40.190.80">
    <property type="match status" value="1"/>
</dbReference>
<dbReference type="EMBL" id="CP004078">
    <property type="protein sequence ID" value="AHV95510.1"/>
    <property type="molecule type" value="Genomic_DNA"/>
</dbReference>
<proteinExistence type="inferred from homology"/>
<evidence type="ECO:0000256" key="11">
    <source>
        <dbReference type="PIRSR" id="PIRSR600760-2"/>
    </source>
</evidence>
<evidence type="ECO:0000256" key="2">
    <source>
        <dbReference type="ARBA" id="ARBA00001946"/>
    </source>
</evidence>
<comment type="function">
    <text evidence="9">Might be part of the processive rRNA transcription and antitermination complex (rrnTAC). The complex forms an RNA-chaperone ring around the RNA exit tunnel of RNA polymerase (RNAP). It supports rapid transcription and antitermination of rRNA operons, cotranscriptional rRNA folding, and annealing of distal rRNA regions to allow correct ribosome biogenesis. This subunit may play a central role in organizing the structure.</text>
</comment>
<evidence type="ECO:0000256" key="12">
    <source>
        <dbReference type="RuleBase" id="RU364068"/>
    </source>
</evidence>
<evidence type="ECO:0000313" key="13">
    <source>
        <dbReference type="EMBL" id="AHV95510.1"/>
    </source>
</evidence>
<feature type="binding site" evidence="11">
    <location>
        <position position="114"/>
    </location>
    <ligand>
        <name>Mg(2+)</name>
        <dbReference type="ChEBI" id="CHEBI:18420"/>
        <label>1</label>
        <note>catalytic</note>
    </ligand>
</feature>
<dbReference type="PANTHER" id="PTHR20854">
    <property type="entry name" value="INOSITOL MONOPHOSPHATASE"/>
    <property type="match status" value="1"/>
</dbReference>
<dbReference type="Proteomes" id="UP000019772">
    <property type="component" value="Chromosome"/>
</dbReference>
<gene>
    <name evidence="13" type="ORF">PSAB_02870</name>
</gene>
<keyword evidence="6 11" id="KW-0479">Metal-binding</keyword>
<dbReference type="PRINTS" id="PR00377">
    <property type="entry name" value="IMPHPHTASES"/>
</dbReference>
<dbReference type="RefSeq" id="WP_025333102.1">
    <property type="nucleotide sequence ID" value="NZ_CP004078.1"/>
</dbReference>
<comment type="cofactor">
    <cofactor evidence="2 11 12">
        <name>Mg(2+)</name>
        <dbReference type="ChEBI" id="CHEBI:18420"/>
    </cofactor>
</comment>
<dbReference type="GO" id="GO:0046854">
    <property type="term" value="P:phosphatidylinositol phosphate biosynthetic process"/>
    <property type="evidence" value="ECO:0007669"/>
    <property type="project" value="InterPro"/>
</dbReference>
<dbReference type="PATRIC" id="fig|1268072.3.peg.602"/>
<dbReference type="GO" id="GO:0006020">
    <property type="term" value="P:inositol metabolic process"/>
    <property type="evidence" value="ECO:0007669"/>
    <property type="project" value="TreeGrafter"/>
</dbReference>
<dbReference type="CDD" id="cd01639">
    <property type="entry name" value="IMPase"/>
    <property type="match status" value="1"/>
</dbReference>
<evidence type="ECO:0000256" key="10">
    <source>
        <dbReference type="ARBA" id="ARBA00063608"/>
    </source>
</evidence>
<dbReference type="PROSITE" id="PS00629">
    <property type="entry name" value="IMP_1"/>
    <property type="match status" value="1"/>
</dbReference>
<dbReference type="InterPro" id="IPR000760">
    <property type="entry name" value="Inositol_monophosphatase-like"/>
</dbReference>
<dbReference type="PROSITE" id="PS00630">
    <property type="entry name" value="IMP_2"/>
    <property type="match status" value="1"/>
</dbReference>
<name>X4ZFH2_9BACL</name>
<dbReference type="EC" id="3.1.3.25" evidence="12"/>
<dbReference type="InterPro" id="IPR033942">
    <property type="entry name" value="IMPase"/>
</dbReference>
<evidence type="ECO:0000256" key="7">
    <source>
        <dbReference type="ARBA" id="ARBA00022801"/>
    </source>
</evidence>
<comment type="similarity">
    <text evidence="4 12">Belongs to the inositol monophosphatase superfamily.</text>
</comment>
<dbReference type="InterPro" id="IPR022337">
    <property type="entry name" value="Inositol_monophosphatase_SuhB"/>
</dbReference>
<dbReference type="HOGENOM" id="CLU_044118_0_4_9"/>
<dbReference type="PANTHER" id="PTHR20854:SF4">
    <property type="entry name" value="INOSITOL-1-MONOPHOSPHATASE-RELATED"/>
    <property type="match status" value="1"/>
</dbReference>
<feature type="binding site" evidence="11">
    <location>
        <position position="84"/>
    </location>
    <ligand>
        <name>Mg(2+)</name>
        <dbReference type="ChEBI" id="CHEBI:18420"/>
        <label>1</label>
        <note>catalytic</note>
    </ligand>
</feature>
<dbReference type="GO" id="GO:0046872">
    <property type="term" value="F:metal ion binding"/>
    <property type="evidence" value="ECO:0007669"/>
    <property type="project" value="UniProtKB-KW"/>
</dbReference>
<dbReference type="GO" id="GO:0008934">
    <property type="term" value="F:inositol monophosphate 1-phosphatase activity"/>
    <property type="evidence" value="ECO:0007669"/>
    <property type="project" value="InterPro"/>
</dbReference>
<dbReference type="STRING" id="1268072.PSAB_02870"/>
<dbReference type="FunFam" id="3.30.540.10:FF:000013">
    <property type="entry name" value="Inositol-1-monophosphatase"/>
    <property type="match status" value="1"/>
</dbReference>
<dbReference type="Pfam" id="PF00459">
    <property type="entry name" value="Inositol_P"/>
    <property type="match status" value="1"/>
</dbReference>
<evidence type="ECO:0000256" key="4">
    <source>
        <dbReference type="ARBA" id="ARBA00009759"/>
    </source>
</evidence>
<dbReference type="AlphaFoldDB" id="X4ZFH2"/>
<keyword evidence="8 11" id="KW-0460">Magnesium</keyword>
<comment type="subunit">
    <text evidence="10">Homodimer. The rRNA transcription and antitermination complex (rrnTAC) consists of RNA polymerase (RNAP), NusA, NusB, NusE (rpsJ), NusG, SubB, ribosomal protein S4, DNA and precursor rRNA; S4 is more flexible than other subunits.</text>
</comment>
<dbReference type="Gene3D" id="3.30.540.10">
    <property type="entry name" value="Fructose-1,6-Bisphosphatase, subunit A, domain 1"/>
    <property type="match status" value="1"/>
</dbReference>
<evidence type="ECO:0000313" key="14">
    <source>
        <dbReference type="Proteomes" id="UP000019772"/>
    </source>
</evidence>
<keyword evidence="7 12" id="KW-0378">Hydrolase</keyword>
<protein>
    <recommendedName>
        <fullName evidence="12">Inositol-1-monophosphatase</fullName>
        <ecNumber evidence="12">3.1.3.25</ecNumber>
    </recommendedName>
</protein>
<dbReference type="OrthoDB" id="9772456at2"/>
<dbReference type="KEGG" id="psab:PSAB_02870"/>
<accession>X4ZFH2</accession>
<keyword evidence="5" id="KW-0963">Cytoplasm</keyword>
<evidence type="ECO:0000256" key="5">
    <source>
        <dbReference type="ARBA" id="ARBA00022490"/>
    </source>
</evidence>
<feature type="binding site" evidence="11">
    <location>
        <position position="111"/>
    </location>
    <ligand>
        <name>Mg(2+)</name>
        <dbReference type="ChEBI" id="CHEBI:18420"/>
        <label>1</label>
        <note>catalytic</note>
    </ligand>
</feature>
<reference evidence="13 14" key="1">
    <citation type="journal article" date="2014" name="PLoS Genet.">
        <title>Comparative Genomic Analysis of N2-Fixing and Non-N2-Fixing Paenibacillus spp.: Organization, Evolution and Expression of the Nitrogen Fixation Genes.</title>
        <authorList>
            <person name="Xie J.B."/>
            <person name="Du Z."/>
            <person name="Bai L."/>
            <person name="Tian C."/>
            <person name="Zhang Y."/>
            <person name="Xie J.Y."/>
            <person name="Wang T."/>
            <person name="Liu X."/>
            <person name="Chen X."/>
            <person name="Cheng Q."/>
            <person name="Chen S."/>
            <person name="Li J."/>
        </authorList>
    </citation>
    <scope>NUCLEOTIDE SEQUENCE [LARGE SCALE GENOMIC DNA]</scope>
    <source>
        <strain evidence="13 14">T27</strain>
    </source>
</reference>
<dbReference type="GO" id="GO:0007165">
    <property type="term" value="P:signal transduction"/>
    <property type="evidence" value="ECO:0007669"/>
    <property type="project" value="TreeGrafter"/>
</dbReference>
<evidence type="ECO:0000256" key="1">
    <source>
        <dbReference type="ARBA" id="ARBA00001033"/>
    </source>
</evidence>
<dbReference type="InterPro" id="IPR020583">
    <property type="entry name" value="Inositol_monoP_metal-BS"/>
</dbReference>
<comment type="subcellular location">
    <subcellularLocation>
        <location evidence="3">Cytoplasm</location>
    </subcellularLocation>
</comment>
<dbReference type="SUPFAM" id="SSF56655">
    <property type="entry name" value="Carbohydrate phosphatase"/>
    <property type="match status" value="1"/>
</dbReference>
<sequence length="292" mass="30810">MSSLNPNSRNEREPYVVSSKGYTAVAINAAAKAGEFIKSRQGTVKELGTKSSAQDLVTEVDKGAEQMIRRLVLTHYPDHAILGEEGVVPGADAVTAALEEAKENEFLWIVDPVDGTTNFVHGFPFYAVSIALAVRGELTVGVIYDPVRDEMFVAEKGKGAYVHGVKTAVSSETSLGDSLIALGFPPDRQVAQPANLAALQNILPKVRGIRAGGSAALHLAYVAAGRVSAYYEVGLSPWDCAAGVLLVKESGGQVTDTQGNPYHIGTRHVVASNGHIHEDIVSSLKEAGATGF</sequence>
<keyword evidence="14" id="KW-1185">Reference proteome</keyword>
<evidence type="ECO:0000256" key="8">
    <source>
        <dbReference type="ARBA" id="ARBA00022842"/>
    </source>
</evidence>